<organism evidence="1 2">
    <name type="scientific">Paraburkholderia domus</name>
    <dbReference type="NCBI Taxonomy" id="2793075"/>
    <lineage>
        <taxon>Bacteria</taxon>
        <taxon>Pseudomonadati</taxon>
        <taxon>Pseudomonadota</taxon>
        <taxon>Betaproteobacteria</taxon>
        <taxon>Burkholderiales</taxon>
        <taxon>Burkholderiaceae</taxon>
        <taxon>Paraburkholderia</taxon>
    </lineage>
</organism>
<comment type="caution">
    <text evidence="1">The sequence shown here is derived from an EMBL/GenBank/DDBJ whole genome shotgun (WGS) entry which is preliminary data.</text>
</comment>
<protein>
    <submittedName>
        <fullName evidence="1">Uncharacterized protein</fullName>
    </submittedName>
</protein>
<gene>
    <name evidence="1" type="ORF">R70211_01355</name>
</gene>
<dbReference type="Proteomes" id="UP000675121">
    <property type="component" value="Unassembled WGS sequence"/>
</dbReference>
<evidence type="ECO:0000313" key="1">
    <source>
        <dbReference type="EMBL" id="CAE6872383.1"/>
    </source>
</evidence>
<name>A0A9N8MLA1_9BURK</name>
<keyword evidence="2" id="KW-1185">Reference proteome</keyword>
<reference evidence="1" key="1">
    <citation type="submission" date="2021-02" db="EMBL/GenBank/DDBJ databases">
        <authorList>
            <person name="Vanwijnsberghe S."/>
        </authorList>
    </citation>
    <scope>NUCLEOTIDE SEQUENCE</scope>
    <source>
        <strain evidence="1">R-70211</strain>
    </source>
</reference>
<sequence length="89" mass="10506">MSIEDKLSRPFYPYDDVCRKERSRRMDPQRFQSNKCIATVSHPLNSESHDSIVGIEVRFTSKDFSLFREHRGKFSGMRCKDELSPILKH</sequence>
<proteinExistence type="predicted"/>
<dbReference type="EMBL" id="CAJNAS010000003">
    <property type="protein sequence ID" value="CAE6872383.1"/>
    <property type="molecule type" value="Genomic_DNA"/>
</dbReference>
<evidence type="ECO:0000313" key="2">
    <source>
        <dbReference type="Proteomes" id="UP000675121"/>
    </source>
</evidence>
<accession>A0A9N8MLA1</accession>
<dbReference type="AlphaFoldDB" id="A0A9N8MLA1"/>